<organism evidence="3">
    <name type="scientific">Octopus bimaculoides</name>
    <name type="common">California two-spotted octopus</name>
    <dbReference type="NCBI Taxonomy" id="37653"/>
    <lineage>
        <taxon>Eukaryota</taxon>
        <taxon>Metazoa</taxon>
        <taxon>Spiralia</taxon>
        <taxon>Lophotrochozoa</taxon>
        <taxon>Mollusca</taxon>
        <taxon>Cephalopoda</taxon>
        <taxon>Coleoidea</taxon>
        <taxon>Octopodiformes</taxon>
        <taxon>Octopoda</taxon>
        <taxon>Incirrata</taxon>
        <taxon>Octopodidae</taxon>
        <taxon>Octopus</taxon>
    </lineage>
</organism>
<evidence type="ECO:0000256" key="1">
    <source>
        <dbReference type="SAM" id="SignalP"/>
    </source>
</evidence>
<feature type="signal peptide" evidence="1">
    <location>
        <begin position="1"/>
        <end position="23"/>
    </location>
</feature>
<reference evidence="3" key="1">
    <citation type="submission" date="2015-07" db="EMBL/GenBank/DDBJ databases">
        <title>MeaNS - Measles Nucleotide Surveillance Program.</title>
        <authorList>
            <person name="Tran T."/>
            <person name="Druce J."/>
        </authorList>
    </citation>
    <scope>NUCLEOTIDE SEQUENCE</scope>
    <source>
        <strain evidence="3">UCB-OBI-ISO-001</strain>
        <tissue evidence="3">Gonad</tissue>
    </source>
</reference>
<sequence>MFCVIQAQLTFLLISVCILLVYANQTDVCGTICDCNKTSTTDCTNRNLTSIPQGISADVVTL</sequence>
<feature type="domain" description="DCD" evidence="2">
    <location>
        <begin position="26"/>
        <end position="62"/>
    </location>
</feature>
<name>A0A0L8HDF7_OCTBM</name>
<protein>
    <recommendedName>
        <fullName evidence="2">DCD domain-containing protein</fullName>
    </recommendedName>
</protein>
<gene>
    <name evidence="3" type="ORF">OCBIM_22016969mg</name>
</gene>
<dbReference type="PROSITE" id="PS51222">
    <property type="entry name" value="DCD"/>
    <property type="match status" value="1"/>
</dbReference>
<evidence type="ECO:0000313" key="3">
    <source>
        <dbReference type="EMBL" id="KOF87338.1"/>
    </source>
</evidence>
<dbReference type="AlphaFoldDB" id="A0A0L8HDF7"/>
<proteinExistence type="predicted"/>
<dbReference type="EMBL" id="KQ418431">
    <property type="protein sequence ID" value="KOF87338.1"/>
    <property type="molecule type" value="Genomic_DNA"/>
</dbReference>
<feature type="chain" id="PRO_5005583626" description="DCD domain-containing protein" evidence="1">
    <location>
        <begin position="24"/>
        <end position="62"/>
    </location>
</feature>
<accession>A0A0L8HDF7</accession>
<evidence type="ECO:0000259" key="2">
    <source>
        <dbReference type="PROSITE" id="PS51222"/>
    </source>
</evidence>
<keyword evidence="1" id="KW-0732">Signal</keyword>
<dbReference type="InterPro" id="IPR013989">
    <property type="entry name" value="Dev_and_cell_death_domain"/>
</dbReference>